<evidence type="ECO:0000313" key="1">
    <source>
        <dbReference type="EMBL" id="PNS14536.1"/>
    </source>
</evidence>
<protein>
    <submittedName>
        <fullName evidence="1">Uncharacterized protein</fullName>
    </submittedName>
</protein>
<dbReference type="EMBL" id="NKHZ01000086">
    <property type="protein sequence ID" value="PNS14536.1"/>
    <property type="molecule type" value="Genomic_DNA"/>
</dbReference>
<dbReference type="InParanoid" id="A0A2K1QH99"/>
<proteinExistence type="predicted"/>
<evidence type="ECO:0000313" key="2">
    <source>
        <dbReference type="Proteomes" id="UP000243797"/>
    </source>
</evidence>
<gene>
    <name evidence="1" type="ORF">CAC42_3822</name>
</gene>
<reference evidence="1 2" key="1">
    <citation type="submission" date="2017-06" db="EMBL/GenBank/DDBJ databases">
        <title>Draft genome sequence of a variant of Elsinoe murrayae.</title>
        <authorList>
            <person name="Cheng Q."/>
        </authorList>
    </citation>
    <scope>NUCLEOTIDE SEQUENCE [LARGE SCALE GENOMIC DNA]</scope>
    <source>
        <strain evidence="1 2">CQ-2017a</strain>
    </source>
</reference>
<organism evidence="1 2">
    <name type="scientific">Sphaceloma murrayae</name>
    <dbReference type="NCBI Taxonomy" id="2082308"/>
    <lineage>
        <taxon>Eukaryota</taxon>
        <taxon>Fungi</taxon>
        <taxon>Dikarya</taxon>
        <taxon>Ascomycota</taxon>
        <taxon>Pezizomycotina</taxon>
        <taxon>Dothideomycetes</taxon>
        <taxon>Dothideomycetidae</taxon>
        <taxon>Myriangiales</taxon>
        <taxon>Elsinoaceae</taxon>
        <taxon>Sphaceloma</taxon>
    </lineage>
</organism>
<accession>A0A2K1QH99</accession>
<sequence length="186" mass="20850">MVPNGSPAPLRVQVVCLNEDTETAWCYLPEEEEILLLAPLVSALRQHCNGDGLDMDVFEPLARAMRRKHPGLVRRVNYTPKDGVTDEHAMRMDETATVLLVICEPVGLEGEALTVSIRGQCLFAYDAMKEYEKIHEGTEPPALVVLYCGKRDFQGVSNIETCFRCEDYSGRDWDAVADRLFKGIES</sequence>
<name>A0A2K1QH99_9PEZI</name>
<comment type="caution">
    <text evidence="1">The sequence shown here is derived from an EMBL/GenBank/DDBJ whole genome shotgun (WGS) entry which is preliminary data.</text>
</comment>
<dbReference type="OrthoDB" id="47059at2759"/>
<dbReference type="AlphaFoldDB" id="A0A2K1QH99"/>
<dbReference type="Proteomes" id="UP000243797">
    <property type="component" value="Unassembled WGS sequence"/>
</dbReference>
<keyword evidence="2" id="KW-1185">Reference proteome</keyword>